<dbReference type="EMBL" id="LSRX01001130">
    <property type="protein sequence ID" value="OLP83239.1"/>
    <property type="molecule type" value="Genomic_DNA"/>
</dbReference>
<evidence type="ECO:0000313" key="2">
    <source>
        <dbReference type="Proteomes" id="UP000186817"/>
    </source>
</evidence>
<reference evidence="1 2" key="1">
    <citation type="submission" date="2016-02" db="EMBL/GenBank/DDBJ databases">
        <title>Genome analysis of coral dinoflagellate symbionts highlights evolutionary adaptations to a symbiotic lifestyle.</title>
        <authorList>
            <person name="Aranda M."/>
            <person name="Li Y."/>
            <person name="Liew Y.J."/>
            <person name="Baumgarten S."/>
            <person name="Simakov O."/>
            <person name="Wilson M."/>
            <person name="Piel J."/>
            <person name="Ashoor H."/>
            <person name="Bougouffa S."/>
            <person name="Bajic V.B."/>
            <person name="Ryu T."/>
            <person name="Ravasi T."/>
            <person name="Bayer T."/>
            <person name="Micklem G."/>
            <person name="Kim H."/>
            <person name="Bhak J."/>
            <person name="Lajeunesse T.C."/>
            <person name="Voolstra C.R."/>
        </authorList>
    </citation>
    <scope>NUCLEOTIDE SEQUENCE [LARGE SCALE GENOMIC DNA]</scope>
    <source>
        <strain evidence="1 2">CCMP2467</strain>
    </source>
</reference>
<dbReference type="Gene3D" id="3.30.200.20">
    <property type="entry name" value="Phosphorylase Kinase, domain 1"/>
    <property type="match status" value="1"/>
</dbReference>
<keyword evidence="2" id="KW-1185">Reference proteome</keyword>
<protein>
    <submittedName>
        <fullName evidence="1">Uncharacterized protein</fullName>
    </submittedName>
</protein>
<accession>A0A1Q9CJY6</accession>
<name>A0A1Q9CJY6_SYMMI</name>
<evidence type="ECO:0000313" key="1">
    <source>
        <dbReference type="EMBL" id="OLP83239.1"/>
    </source>
</evidence>
<gene>
    <name evidence="1" type="ORF">AK812_SmicGene36015</name>
</gene>
<organism evidence="1 2">
    <name type="scientific">Symbiodinium microadriaticum</name>
    <name type="common">Dinoflagellate</name>
    <name type="synonym">Zooxanthella microadriatica</name>
    <dbReference type="NCBI Taxonomy" id="2951"/>
    <lineage>
        <taxon>Eukaryota</taxon>
        <taxon>Sar</taxon>
        <taxon>Alveolata</taxon>
        <taxon>Dinophyceae</taxon>
        <taxon>Suessiales</taxon>
        <taxon>Symbiodiniaceae</taxon>
        <taxon>Symbiodinium</taxon>
    </lineage>
</organism>
<dbReference type="Proteomes" id="UP000186817">
    <property type="component" value="Unassembled WGS sequence"/>
</dbReference>
<dbReference type="AlphaFoldDB" id="A0A1Q9CJY6"/>
<comment type="caution">
    <text evidence="1">The sequence shown here is derived from an EMBL/GenBank/DDBJ whole genome shotgun (WGS) entry which is preliminary data.</text>
</comment>
<sequence length="124" mass="13506">MSCFRVADRSGARSAELAIAPLALGDSAESGAITAEVCASPRLPDLRIRLDDNDEGEQQAWKKFVAAWTDSNLPYSAHIVETNETVAIKKVFVDRRYRNRELQADLDGTGCFCVDSCGVQRGVA</sequence>
<dbReference type="OrthoDB" id="272141at2759"/>
<proteinExistence type="predicted"/>